<comment type="caution">
    <text evidence="2">The sequence shown here is derived from an EMBL/GenBank/DDBJ whole genome shotgun (WGS) entry which is preliminary data.</text>
</comment>
<keyword evidence="3" id="KW-1185">Reference proteome</keyword>
<protein>
    <recommendedName>
        <fullName evidence="4">Transposase MuDR plant domain-containing protein</fullName>
    </recommendedName>
</protein>
<sequence>MTVKTNLKPTTKSMTKNDDQDKAGNPTVKNEVAAATNQHSFGVLSFMQTMDLAAMHSLDFSEYANISEGKGVVEDGEFSIGSRESVISTIRSYTIAKGVDYIVYELKPQIFYTKCKRYGTGCDWLIRASLIQKKGCWEIRRYNGKNMCTMGMISQEHAKLDSNTIADAIRPLIEVNPSVKVRSIIEEVQSKFNYIGEVRNREAKAQGEPNCIQHHHLLGTPSTKRQETSTKLQTGSKECRIASKVAPNATKVALDASNGPMPKNHADIKEKRALRLSSFILH</sequence>
<feature type="region of interest" description="Disordered" evidence="1">
    <location>
        <begin position="1"/>
        <end position="26"/>
    </location>
</feature>
<dbReference type="Proteomes" id="UP000289738">
    <property type="component" value="Chromosome B07"/>
</dbReference>
<dbReference type="EMBL" id="SDMP01000017">
    <property type="protein sequence ID" value="RYQ98584.1"/>
    <property type="molecule type" value="Genomic_DNA"/>
</dbReference>
<evidence type="ECO:0008006" key="4">
    <source>
        <dbReference type="Google" id="ProtNLM"/>
    </source>
</evidence>
<evidence type="ECO:0000256" key="1">
    <source>
        <dbReference type="SAM" id="MobiDB-lite"/>
    </source>
</evidence>
<gene>
    <name evidence="2" type="ORF">Ahy_B07g086333</name>
</gene>
<evidence type="ECO:0000313" key="3">
    <source>
        <dbReference type="Proteomes" id="UP000289738"/>
    </source>
</evidence>
<evidence type="ECO:0000313" key="2">
    <source>
        <dbReference type="EMBL" id="RYQ98584.1"/>
    </source>
</evidence>
<proteinExistence type="predicted"/>
<reference evidence="2 3" key="1">
    <citation type="submission" date="2019-01" db="EMBL/GenBank/DDBJ databases">
        <title>Sequencing of cultivated peanut Arachis hypogaea provides insights into genome evolution and oil improvement.</title>
        <authorList>
            <person name="Chen X."/>
        </authorList>
    </citation>
    <scope>NUCLEOTIDE SEQUENCE [LARGE SCALE GENOMIC DNA]</scope>
    <source>
        <strain evidence="3">cv. Fuhuasheng</strain>
        <tissue evidence="2">Leaves</tissue>
    </source>
</reference>
<feature type="compositionally biased region" description="Polar residues" evidence="1">
    <location>
        <begin position="1"/>
        <end position="14"/>
    </location>
</feature>
<dbReference type="AlphaFoldDB" id="A0A444Y9G7"/>
<organism evidence="2 3">
    <name type="scientific">Arachis hypogaea</name>
    <name type="common">Peanut</name>
    <dbReference type="NCBI Taxonomy" id="3818"/>
    <lineage>
        <taxon>Eukaryota</taxon>
        <taxon>Viridiplantae</taxon>
        <taxon>Streptophyta</taxon>
        <taxon>Embryophyta</taxon>
        <taxon>Tracheophyta</taxon>
        <taxon>Spermatophyta</taxon>
        <taxon>Magnoliopsida</taxon>
        <taxon>eudicotyledons</taxon>
        <taxon>Gunneridae</taxon>
        <taxon>Pentapetalae</taxon>
        <taxon>rosids</taxon>
        <taxon>fabids</taxon>
        <taxon>Fabales</taxon>
        <taxon>Fabaceae</taxon>
        <taxon>Papilionoideae</taxon>
        <taxon>50 kb inversion clade</taxon>
        <taxon>dalbergioids sensu lato</taxon>
        <taxon>Dalbergieae</taxon>
        <taxon>Pterocarpus clade</taxon>
        <taxon>Arachis</taxon>
    </lineage>
</organism>
<accession>A0A444Y9G7</accession>
<name>A0A444Y9G7_ARAHY</name>